<keyword evidence="3" id="KW-1185">Reference proteome</keyword>
<evidence type="ECO:0000256" key="1">
    <source>
        <dbReference type="SAM" id="MobiDB-lite"/>
    </source>
</evidence>
<sequence>MRIKSAPPAKKKKKKKKKWAVAKKEQPQAAALGWEGAGGRKAHLAGNCAPLRQPTLLQQTVSFHDSISIRVN</sequence>
<comment type="caution">
    <text evidence="2">The sequence shown here is derived from an EMBL/GenBank/DDBJ whole genome shotgun (WGS) entry which is preliminary data.</text>
</comment>
<dbReference type="EMBL" id="JAUZQC010000011">
    <property type="protein sequence ID" value="KAK5863405.1"/>
    <property type="molecule type" value="Genomic_DNA"/>
</dbReference>
<dbReference type="AlphaFoldDB" id="A0AAN7XJV2"/>
<evidence type="ECO:0000313" key="3">
    <source>
        <dbReference type="Proteomes" id="UP001346869"/>
    </source>
</evidence>
<organism evidence="2 3">
    <name type="scientific">Eleginops maclovinus</name>
    <name type="common">Patagonian blennie</name>
    <name type="synonym">Eleginus maclovinus</name>
    <dbReference type="NCBI Taxonomy" id="56733"/>
    <lineage>
        <taxon>Eukaryota</taxon>
        <taxon>Metazoa</taxon>
        <taxon>Chordata</taxon>
        <taxon>Craniata</taxon>
        <taxon>Vertebrata</taxon>
        <taxon>Euteleostomi</taxon>
        <taxon>Actinopterygii</taxon>
        <taxon>Neopterygii</taxon>
        <taxon>Teleostei</taxon>
        <taxon>Neoteleostei</taxon>
        <taxon>Acanthomorphata</taxon>
        <taxon>Eupercaria</taxon>
        <taxon>Perciformes</taxon>
        <taxon>Notothenioidei</taxon>
        <taxon>Eleginopidae</taxon>
        <taxon>Eleginops</taxon>
    </lineage>
</organism>
<reference evidence="2 3" key="2">
    <citation type="journal article" date="2023" name="Mol. Biol. Evol.">
        <title>Genomics of Secondarily Temperate Adaptation in the Only Non-Antarctic Icefish.</title>
        <authorList>
            <person name="Rivera-Colon A.G."/>
            <person name="Rayamajhi N."/>
            <person name="Minhas B.F."/>
            <person name="Madrigal G."/>
            <person name="Bilyk K.T."/>
            <person name="Yoon V."/>
            <person name="Hune M."/>
            <person name="Gregory S."/>
            <person name="Cheng C.H.C."/>
            <person name="Catchen J.M."/>
        </authorList>
    </citation>
    <scope>NUCLEOTIDE SEQUENCE [LARGE SCALE GENOMIC DNA]</scope>
    <source>
        <strain evidence="2">JMC-PN-2008</strain>
    </source>
</reference>
<proteinExistence type="predicted"/>
<gene>
    <name evidence="2" type="ORF">PBY51_000435</name>
</gene>
<name>A0AAN7XJV2_ELEMC</name>
<dbReference type="Proteomes" id="UP001346869">
    <property type="component" value="Unassembled WGS sequence"/>
</dbReference>
<feature type="region of interest" description="Disordered" evidence="1">
    <location>
        <begin position="1"/>
        <end position="34"/>
    </location>
</feature>
<feature type="compositionally biased region" description="Basic residues" evidence="1">
    <location>
        <begin position="1"/>
        <end position="21"/>
    </location>
</feature>
<reference evidence="2 3" key="1">
    <citation type="journal article" date="2023" name="Genes (Basel)">
        <title>Chromosome-Level Genome Assembly and Circadian Gene Repertoire of the Patagonia Blennie Eleginops maclovinus-The Closest Ancestral Proxy of Antarctic Cryonotothenioids.</title>
        <authorList>
            <person name="Cheng C.C."/>
            <person name="Rivera-Colon A.G."/>
            <person name="Minhas B.F."/>
            <person name="Wilson L."/>
            <person name="Rayamajhi N."/>
            <person name="Vargas-Chacoff L."/>
            <person name="Catchen J.M."/>
        </authorList>
    </citation>
    <scope>NUCLEOTIDE SEQUENCE [LARGE SCALE GENOMIC DNA]</scope>
    <source>
        <strain evidence="2">JMC-PN-2008</strain>
    </source>
</reference>
<accession>A0AAN7XJV2</accession>
<evidence type="ECO:0000313" key="2">
    <source>
        <dbReference type="EMBL" id="KAK5863405.1"/>
    </source>
</evidence>
<protein>
    <submittedName>
        <fullName evidence="2">Uncharacterized protein</fullName>
    </submittedName>
</protein>